<reference evidence="2 3" key="1">
    <citation type="submission" date="2015-01" db="EMBL/GenBank/DDBJ databases">
        <title>Lifestyle Evolution in Cyanobacterial Symbionts of Sponges.</title>
        <authorList>
            <person name="Burgsdorf I."/>
            <person name="Slaby B.M."/>
            <person name="Handley K.M."/>
            <person name="Haber M."/>
            <person name="Blom J."/>
            <person name="Marshall C.W."/>
            <person name="Gilbert J.A."/>
            <person name="Hentschel U."/>
            <person name="Steindler L."/>
        </authorList>
    </citation>
    <scope>NUCLEOTIDE SEQUENCE [LARGE SCALE GENOMIC DNA]</scope>
    <source>
        <strain evidence="2">SP3</strain>
    </source>
</reference>
<dbReference type="PATRIC" id="fig|1604020.3.peg.54"/>
<evidence type="ECO:0000313" key="2">
    <source>
        <dbReference type="EMBL" id="KKZ10436.1"/>
    </source>
</evidence>
<comment type="caution">
    <text evidence="2">The sequence shown here is derived from an EMBL/GenBank/DDBJ whole genome shotgun (WGS) entry which is preliminary data.</text>
</comment>
<name>A0A0G2HJY8_9SYNE</name>
<evidence type="ECO:0000313" key="3">
    <source>
        <dbReference type="Proteomes" id="UP000035067"/>
    </source>
</evidence>
<dbReference type="AlphaFoldDB" id="A0A0G2HJY8"/>
<feature type="compositionally biased region" description="Basic and acidic residues" evidence="1">
    <location>
        <begin position="109"/>
        <end position="119"/>
    </location>
</feature>
<feature type="region of interest" description="Disordered" evidence="1">
    <location>
        <begin position="89"/>
        <end position="119"/>
    </location>
</feature>
<dbReference type="EMBL" id="JXQG01000092">
    <property type="protein sequence ID" value="KKZ10436.1"/>
    <property type="molecule type" value="Genomic_DNA"/>
</dbReference>
<accession>A0A0G2HJY8</accession>
<sequence length="125" mass="13599">MLRPTGQKFEARMSYGILAFSEDVTITPELGIAVFDDQATTSLGLSFSPSSLQKGSWEDRAPHGNTCAPCVPIFHSALSWLLPSSSLMSPEPGAGPINRRSNFPQPRGEPQETFRRRDGLLVLAP</sequence>
<organism evidence="2 3">
    <name type="scientific">Candidatus Synechococcus spongiarum SP3</name>
    <dbReference type="NCBI Taxonomy" id="1604020"/>
    <lineage>
        <taxon>Bacteria</taxon>
        <taxon>Bacillati</taxon>
        <taxon>Cyanobacteriota</taxon>
        <taxon>Cyanophyceae</taxon>
        <taxon>Synechococcales</taxon>
        <taxon>Synechococcaceae</taxon>
        <taxon>Synechococcus</taxon>
    </lineage>
</organism>
<protein>
    <submittedName>
        <fullName evidence="2">Uncharacterized protein</fullName>
    </submittedName>
</protein>
<proteinExistence type="predicted"/>
<gene>
    <name evidence="2" type="ORF">TE42_10140</name>
</gene>
<evidence type="ECO:0000256" key="1">
    <source>
        <dbReference type="SAM" id="MobiDB-lite"/>
    </source>
</evidence>
<dbReference type="Proteomes" id="UP000035067">
    <property type="component" value="Unassembled WGS sequence"/>
</dbReference>